<sequence length="118" mass="13158">MLSFIFAIIWFGLLFTLVWLINKTSKNGSYGFGAFCVTLFFILTGVLIKIYARLGGDLDTGGLRCLGRDYFNPCEAERFVVDGADLSFFGSIVIGIGVIILALLVIRYVLVFIFSFFK</sequence>
<dbReference type="EMBL" id="PQSP01000006">
    <property type="protein sequence ID" value="RUS66101.1"/>
    <property type="molecule type" value="Genomic_DNA"/>
</dbReference>
<feature type="transmembrane region" description="Helical" evidence="1">
    <location>
        <begin position="88"/>
        <end position="117"/>
    </location>
</feature>
<gene>
    <name evidence="2" type="ORF">CUZ56_02179</name>
</gene>
<feature type="transmembrane region" description="Helical" evidence="1">
    <location>
        <begin position="6"/>
        <end position="22"/>
    </location>
</feature>
<dbReference type="RefSeq" id="WP_126980368.1">
    <property type="nucleotide sequence ID" value="NZ_PQSP01000006.1"/>
</dbReference>
<keyword evidence="1" id="KW-0812">Transmembrane</keyword>
<feature type="transmembrane region" description="Helical" evidence="1">
    <location>
        <begin position="29"/>
        <end position="52"/>
    </location>
</feature>
<organism evidence="2 3">
    <name type="scientific">Saezia sanguinis</name>
    <dbReference type="NCBI Taxonomy" id="1965230"/>
    <lineage>
        <taxon>Bacteria</taxon>
        <taxon>Pseudomonadati</taxon>
        <taxon>Pseudomonadota</taxon>
        <taxon>Betaproteobacteria</taxon>
        <taxon>Burkholderiales</taxon>
        <taxon>Saeziaceae</taxon>
        <taxon>Saezia</taxon>
    </lineage>
</organism>
<protein>
    <submittedName>
        <fullName evidence="2">Uncharacterized protein</fullName>
    </submittedName>
</protein>
<evidence type="ECO:0000313" key="3">
    <source>
        <dbReference type="Proteomes" id="UP000286947"/>
    </source>
</evidence>
<evidence type="ECO:0000313" key="2">
    <source>
        <dbReference type="EMBL" id="RUS66101.1"/>
    </source>
</evidence>
<keyword evidence="1" id="KW-1133">Transmembrane helix</keyword>
<keyword evidence="1" id="KW-0472">Membrane</keyword>
<accession>A0A433SBJ1</accession>
<comment type="caution">
    <text evidence="2">The sequence shown here is derived from an EMBL/GenBank/DDBJ whole genome shotgun (WGS) entry which is preliminary data.</text>
</comment>
<keyword evidence="3" id="KW-1185">Reference proteome</keyword>
<dbReference type="AlphaFoldDB" id="A0A433SBJ1"/>
<proteinExistence type="predicted"/>
<dbReference type="Proteomes" id="UP000286947">
    <property type="component" value="Unassembled WGS sequence"/>
</dbReference>
<name>A0A433SBJ1_9BURK</name>
<evidence type="ECO:0000256" key="1">
    <source>
        <dbReference type="SAM" id="Phobius"/>
    </source>
</evidence>
<reference evidence="2 3" key="1">
    <citation type="submission" date="2018-01" db="EMBL/GenBank/DDBJ databases">
        <title>Saezia sanguinis gen. nov., sp. nov., in the order Burkholderiales isolated from human blood.</title>
        <authorList>
            <person name="Medina-Pascual M.J."/>
            <person name="Valdezate S."/>
            <person name="Monzon S."/>
            <person name="Cuesta I."/>
            <person name="Carrasco G."/>
            <person name="Villalon P."/>
            <person name="Saez-Nieto J.A."/>
        </authorList>
    </citation>
    <scope>NUCLEOTIDE SEQUENCE [LARGE SCALE GENOMIC DNA]</scope>
    <source>
        <strain evidence="2 3">CNM695-12</strain>
    </source>
</reference>